<proteinExistence type="inferred from homology"/>
<gene>
    <name evidence="7" type="primary">ATH1</name>
    <name evidence="7" type="ORF">Q9L58_006286</name>
</gene>
<evidence type="ECO:0000256" key="5">
    <source>
        <dbReference type="SAM" id="Phobius"/>
    </source>
</evidence>
<accession>A0ABR3GFP8</accession>
<dbReference type="EC" id="3.2.1.28" evidence="3"/>
<evidence type="ECO:0000259" key="6">
    <source>
        <dbReference type="PROSITE" id="PS50022"/>
    </source>
</evidence>
<keyword evidence="5" id="KW-0812">Transmembrane</keyword>
<name>A0ABR3GFP8_9PEZI</name>
<dbReference type="Gene3D" id="1.50.10.10">
    <property type="match status" value="1"/>
</dbReference>
<dbReference type="Pfam" id="PF03632">
    <property type="entry name" value="Glyco_hydro_65m"/>
    <property type="match status" value="1"/>
</dbReference>
<evidence type="ECO:0000256" key="1">
    <source>
        <dbReference type="ARBA" id="ARBA00001576"/>
    </source>
</evidence>
<evidence type="ECO:0000256" key="2">
    <source>
        <dbReference type="ARBA" id="ARBA00006768"/>
    </source>
</evidence>
<keyword evidence="5" id="KW-1133">Transmembrane helix</keyword>
<reference evidence="7 8" key="1">
    <citation type="submission" date="2024-02" db="EMBL/GenBank/DDBJ databases">
        <title>Discinaceae phylogenomics.</title>
        <authorList>
            <person name="Dirks A.C."/>
            <person name="James T.Y."/>
        </authorList>
    </citation>
    <scope>NUCLEOTIDE SEQUENCE [LARGE SCALE GENOMIC DNA]</scope>
    <source>
        <strain evidence="7 8">ACD0624</strain>
    </source>
</reference>
<dbReference type="SUPFAM" id="SSF49785">
    <property type="entry name" value="Galactose-binding domain-like"/>
    <property type="match status" value="1"/>
</dbReference>
<dbReference type="EMBL" id="JBBBZM010000085">
    <property type="protein sequence ID" value="KAL0634769.1"/>
    <property type="molecule type" value="Genomic_DNA"/>
</dbReference>
<keyword evidence="8" id="KW-1185">Reference proteome</keyword>
<comment type="similarity">
    <text evidence="2">Belongs to the glycosyl hydrolase 65 family.</text>
</comment>
<evidence type="ECO:0000313" key="8">
    <source>
        <dbReference type="Proteomes" id="UP001447188"/>
    </source>
</evidence>
<dbReference type="SUPFAM" id="SSF74650">
    <property type="entry name" value="Galactose mutarotase-like"/>
    <property type="match status" value="1"/>
</dbReference>
<dbReference type="PROSITE" id="PS50022">
    <property type="entry name" value="FA58C_3"/>
    <property type="match status" value="1"/>
</dbReference>
<comment type="catalytic activity">
    <reaction evidence="1">
        <text>alpha,alpha-trehalose + H2O = alpha-D-glucose + beta-D-glucose</text>
        <dbReference type="Rhea" id="RHEA:32675"/>
        <dbReference type="ChEBI" id="CHEBI:15377"/>
        <dbReference type="ChEBI" id="CHEBI:15903"/>
        <dbReference type="ChEBI" id="CHEBI:16551"/>
        <dbReference type="ChEBI" id="CHEBI:17925"/>
        <dbReference type="EC" id="3.2.1.28"/>
    </reaction>
</comment>
<sequence length="1168" mass="127585">MLTRSGEVWMGGIICIIYSAASTSTLHLLYSASTDVYIDICIFYREPREPPKRDQRKGISLRGDAKPTSIAYSGEAPPKVATKFSKVDDEEHRLLLMQRLVWGTPGYPGLGTSCGKELSVGDLDLTSSCVDPEKGYISYSTFPDFEPTQPSSPLEQGPLNMARVTVIVFVCLTLLFTYTAALPLDLWSVLTGRQLSTPPPASFSNNHVPQNITAYDAENWVLSTTTFIPNHYQTQPYVANGYHGSRVPAEGIGFWISRNESNPNGIYPVNGWPLDNPRQTVATISGFWDSQHNTTRTNFPELLENGGESVISGIPTWSTLYISTPDGAHTYAPGVDPSTISSFRQGLSIRNGVLTTEVTWKPPGGVSYDLKFTLLAHRSRINVGMVQLEITSSADSKVLVTDILDGAGAQRTSFSNKSFEADSEIIWTSVKPDGISNVTAYEFSTLDFGHVHQDVVDSRASAGHRSYVSQNASTISQEYSVHTKARRTVTVSKFVGIASTDAFPTDTMTIARSAALEAKDCGWKKVLAEHEAAWDELWEDADIVVHGDDEMQIATRATLFHLLSNIRGGSEGEGIGDNSVSVGGLASDSYAGLVFWDADLWMLPGLLALHPDHAAAINNYRFRLLPQALENAKLYDSPGAMYPWTSARFGNCTGTGPCADYQYHLNTDIALVQWHQFLSTGDYDWLRVRGWPVIKAITDMWAARVKKSDEPGDDGLKAGMYVVLNMTDPDEYANHVNNGAFTNAGVKVLMGIAKTAAGLLGESAPPLWSDVEENIFIPYNNHAAIIPEYENMNGSVEIKQADVVLINYPLEFRLNASQALNDLDFYARAQSPDGPAMTWAMFAISAADLSPAGCAAYTYFVYASQPYLREPYYQFSEQINDDIYTNGNTNPAFTFLTGHGGFLQIPTHGFTGYRPRLDAFYLDPTLPPQLKGLEVKGMKHQGAVFNVAIGLEQTTITRVAPRKSHLERRTGANTTTTDSKKSAPVVVRIASRNPRAGDHPLRIGQSLVIPTRRPDLNAPDLPGNKAQCKPAISDSTWVPGQFPLSAVDGSNATVWQPSTTAPSALTVDLQAPTKIKGVSFNWAKYPPNSWTVLVGTAQDGPWKQVAASKDVKVSEPYDEEESLVVTRHIGNVTVSMLPKEVEARWVRLVIEGSKGKKGGATVAQFGVL</sequence>
<dbReference type="PANTHER" id="PTHR11051">
    <property type="entry name" value="GLYCOSYL HYDROLASE-RELATED"/>
    <property type="match status" value="1"/>
</dbReference>
<keyword evidence="5" id="KW-0472">Membrane</keyword>
<dbReference type="GO" id="GO:0004555">
    <property type="term" value="F:alpha,alpha-trehalase activity"/>
    <property type="evidence" value="ECO:0007669"/>
    <property type="project" value="UniProtKB-EC"/>
</dbReference>
<keyword evidence="7" id="KW-0326">Glycosidase</keyword>
<comment type="caution">
    <text evidence="7">The sequence shown here is derived from an EMBL/GenBank/DDBJ whole genome shotgun (WGS) entry which is preliminary data.</text>
</comment>
<evidence type="ECO:0000256" key="4">
    <source>
        <dbReference type="SAM" id="MobiDB-lite"/>
    </source>
</evidence>
<keyword evidence="7" id="KW-0378">Hydrolase</keyword>
<evidence type="ECO:0000313" key="7">
    <source>
        <dbReference type="EMBL" id="KAL0634769.1"/>
    </source>
</evidence>
<feature type="region of interest" description="Disordered" evidence="4">
    <location>
        <begin position="962"/>
        <end position="983"/>
    </location>
</feature>
<protein>
    <recommendedName>
        <fullName evidence="3">alpha,alpha-trehalase</fullName>
        <ecNumber evidence="3">3.2.1.28</ecNumber>
    </recommendedName>
</protein>
<organism evidence="7 8">
    <name type="scientific">Discina gigas</name>
    <dbReference type="NCBI Taxonomy" id="1032678"/>
    <lineage>
        <taxon>Eukaryota</taxon>
        <taxon>Fungi</taxon>
        <taxon>Dikarya</taxon>
        <taxon>Ascomycota</taxon>
        <taxon>Pezizomycotina</taxon>
        <taxon>Pezizomycetes</taxon>
        <taxon>Pezizales</taxon>
        <taxon>Discinaceae</taxon>
        <taxon>Discina</taxon>
    </lineage>
</organism>
<dbReference type="InterPro" id="IPR037018">
    <property type="entry name" value="GH65_N"/>
</dbReference>
<feature type="transmembrane region" description="Helical" evidence="5">
    <location>
        <begin position="166"/>
        <end position="190"/>
    </location>
</feature>
<feature type="domain" description="F5/8 type C" evidence="6">
    <location>
        <begin position="1011"/>
        <end position="1168"/>
    </location>
</feature>
<dbReference type="InterPro" id="IPR000421">
    <property type="entry name" value="FA58C"/>
</dbReference>
<dbReference type="InterPro" id="IPR008979">
    <property type="entry name" value="Galactose-bd-like_sf"/>
</dbReference>
<dbReference type="InterPro" id="IPR012341">
    <property type="entry name" value="6hp_glycosidase-like_sf"/>
</dbReference>
<dbReference type="InterPro" id="IPR005195">
    <property type="entry name" value="Glyco_hydro_65_M"/>
</dbReference>
<dbReference type="Gene3D" id="2.60.120.260">
    <property type="entry name" value="Galactose-binding domain-like"/>
    <property type="match status" value="1"/>
</dbReference>
<dbReference type="Pfam" id="PF00754">
    <property type="entry name" value="F5_F8_type_C"/>
    <property type="match status" value="1"/>
</dbReference>
<dbReference type="InterPro" id="IPR005196">
    <property type="entry name" value="Glyco_hydro_65_N"/>
</dbReference>
<dbReference type="SUPFAM" id="SSF48208">
    <property type="entry name" value="Six-hairpin glycosidases"/>
    <property type="match status" value="1"/>
</dbReference>
<dbReference type="Proteomes" id="UP001447188">
    <property type="component" value="Unassembled WGS sequence"/>
</dbReference>
<dbReference type="Pfam" id="PF03636">
    <property type="entry name" value="Glyco_hydro_65N"/>
    <property type="match status" value="1"/>
</dbReference>
<dbReference type="InterPro" id="IPR011013">
    <property type="entry name" value="Gal_mutarotase_sf_dom"/>
</dbReference>
<dbReference type="Gene3D" id="2.60.420.10">
    <property type="entry name" value="Maltose phosphorylase, domain 3"/>
    <property type="match status" value="1"/>
</dbReference>
<evidence type="ECO:0000256" key="3">
    <source>
        <dbReference type="ARBA" id="ARBA00012757"/>
    </source>
</evidence>
<dbReference type="PANTHER" id="PTHR11051:SF8">
    <property type="entry name" value="PROTEIN-GLUCOSYLGALACTOSYLHYDROXYLYSINE GLUCOSIDASE"/>
    <property type="match status" value="1"/>
</dbReference>
<dbReference type="InterPro" id="IPR008928">
    <property type="entry name" value="6-hairpin_glycosidase_sf"/>
</dbReference>
<dbReference type="Gene3D" id="2.70.98.40">
    <property type="entry name" value="Glycoside hydrolase, family 65, N-terminal domain"/>
    <property type="match status" value="1"/>
</dbReference>